<feature type="compositionally biased region" description="Polar residues" evidence="1">
    <location>
        <begin position="594"/>
        <end position="609"/>
    </location>
</feature>
<feature type="compositionally biased region" description="Basic residues" evidence="1">
    <location>
        <begin position="630"/>
        <end position="649"/>
    </location>
</feature>
<proteinExistence type="predicted"/>
<dbReference type="GO" id="GO:0005886">
    <property type="term" value="C:plasma membrane"/>
    <property type="evidence" value="ECO:0007669"/>
    <property type="project" value="TreeGrafter"/>
</dbReference>
<sequence>MGRGETGPSVRRTTVEAWHSPHSQDVLSEVKEGFGNQINLCRDRGLNPGPPAQKSDTLPLDRQKSELFRYLEDVGLSGLVAVADDLALTRDSPRQHKITTSFKRFGEQLLTSLRWRTPVRQNEALFDKCVAAILESMLMMREDSYHVEYIMSRSSHSHDQCHWSQGLLLALSGPLVAVWSRALGAVVLATLGGSQLWRWFVTAQLNKRYWNLSRLIALQIETGAQIDKCLRLLKVRASTLGCLATARTPAEQWCRVPMLRLCLRDSLLALSRLLHGLTRSLLEEVPLLPHVDNAQSYVCHCDWSTLVDDKETTDIHLDTLQKIKVLSIMVQSEFLRRLALSLCPALWTPRTSRTLDTVWRVLDSALGAYSQEIDRLTSCYLLYRDYQEPGCTAIRTPSLTWENTELLECIHTAILRIHLMSESSRLVERALEPGPGGLDLETLRGLVVELLVQSRKCSSAWEDSVKRIQTLVRTGGPAPSAQVTEPEEKTDEQRVLVQVGYTDLDPQVEDEVFEEYALHKGEPAFDDDEVIIEEETRKRLRHCAALFSELKSVLCVKAEEMGRREAAALLRRNQERTLKDKDVSCPAEEDDEGSSSFGTTVISPQTAPSDNEDDTDNLIASKLPNWPLPRLKKVTCHKRSKPRHHRKLLCRNSLPNKPKTVSCPNSCPGPAKESPAYPDKNFNTTELEPQELGQGAGGKDERVLHPNLSLFSDLAAEAAEVARCRQHLFLDSEDSLISSPNNTEETFSYDSDD</sequence>
<name>A0A7R9G1B5_TIMSH</name>
<dbReference type="GO" id="GO:0098609">
    <property type="term" value="P:cell-cell adhesion"/>
    <property type="evidence" value="ECO:0007669"/>
    <property type="project" value="InterPro"/>
</dbReference>
<accession>A0A7R9G1B5</accession>
<evidence type="ECO:0000313" key="2">
    <source>
        <dbReference type="EMBL" id="CAD7262113.1"/>
    </source>
</evidence>
<feature type="region of interest" description="Disordered" evidence="1">
    <location>
        <begin position="733"/>
        <end position="753"/>
    </location>
</feature>
<gene>
    <name evidence="2" type="ORF">TSIB3V08_LOCUS6231</name>
</gene>
<feature type="compositionally biased region" description="Polar residues" evidence="1">
    <location>
        <begin position="735"/>
        <end position="753"/>
    </location>
</feature>
<protein>
    <recommendedName>
        <fullName evidence="3">Vezatin</fullName>
    </recommendedName>
</protein>
<dbReference type="PANTHER" id="PTHR15989">
    <property type="entry name" value="VEZATIN"/>
    <property type="match status" value="1"/>
</dbReference>
<evidence type="ECO:0000256" key="1">
    <source>
        <dbReference type="SAM" id="MobiDB-lite"/>
    </source>
</evidence>
<dbReference type="AlphaFoldDB" id="A0A7R9G1B5"/>
<dbReference type="PANTHER" id="PTHR15989:SF5">
    <property type="entry name" value="VEZATIN"/>
    <property type="match status" value="1"/>
</dbReference>
<evidence type="ECO:0008006" key="3">
    <source>
        <dbReference type="Google" id="ProtNLM"/>
    </source>
</evidence>
<organism evidence="2">
    <name type="scientific">Timema shepardi</name>
    <name type="common">Walking stick</name>
    <dbReference type="NCBI Taxonomy" id="629360"/>
    <lineage>
        <taxon>Eukaryota</taxon>
        <taxon>Metazoa</taxon>
        <taxon>Ecdysozoa</taxon>
        <taxon>Arthropoda</taxon>
        <taxon>Hexapoda</taxon>
        <taxon>Insecta</taxon>
        <taxon>Pterygota</taxon>
        <taxon>Neoptera</taxon>
        <taxon>Polyneoptera</taxon>
        <taxon>Phasmatodea</taxon>
        <taxon>Timematodea</taxon>
        <taxon>Timematoidea</taxon>
        <taxon>Timematidae</taxon>
        <taxon>Timema</taxon>
    </lineage>
</organism>
<feature type="region of interest" description="Disordered" evidence="1">
    <location>
        <begin position="578"/>
        <end position="684"/>
    </location>
</feature>
<dbReference type="InterPro" id="IPR026858">
    <property type="entry name" value="Vezatin"/>
</dbReference>
<dbReference type="EMBL" id="OC002611">
    <property type="protein sequence ID" value="CAD7262113.1"/>
    <property type="molecule type" value="Genomic_DNA"/>
</dbReference>
<reference evidence="2" key="1">
    <citation type="submission" date="2020-11" db="EMBL/GenBank/DDBJ databases">
        <authorList>
            <person name="Tran Van P."/>
        </authorList>
    </citation>
    <scope>NUCLEOTIDE SEQUENCE</scope>
</reference>